<feature type="domain" description="CobN/magnesium chelatase" evidence="1">
    <location>
        <begin position="12"/>
        <end position="165"/>
    </location>
</feature>
<name>K1VBJ4_9ZZZZ</name>
<gene>
    <name evidence="2" type="ORF">LEA_00463</name>
</gene>
<dbReference type="Pfam" id="PF02514">
    <property type="entry name" value="CobN-Mg_chel"/>
    <property type="match status" value="1"/>
</dbReference>
<dbReference type="PANTHER" id="PTHR44119">
    <property type="entry name" value="MAGNESIUM-CHELATASE SUBUNIT CHLH, CHLOROPLASTIC"/>
    <property type="match status" value="1"/>
</dbReference>
<dbReference type="PANTHER" id="PTHR44119:SF7">
    <property type="entry name" value="MAGNESIUM CHELATASE SUBUNIT"/>
    <property type="match status" value="1"/>
</dbReference>
<reference evidence="2" key="1">
    <citation type="journal article" date="2013" name="Environ. Microbiol.">
        <title>Microbiota from the distal guts of lean and obese adolescents exhibit partial functional redundancy besides clear differences in community structure.</title>
        <authorList>
            <person name="Ferrer M."/>
            <person name="Ruiz A."/>
            <person name="Lanza F."/>
            <person name="Haange S.B."/>
            <person name="Oberbach A."/>
            <person name="Till H."/>
            <person name="Bargiela R."/>
            <person name="Campoy C."/>
            <person name="Segura M.T."/>
            <person name="Richter M."/>
            <person name="von Bergen M."/>
            <person name="Seifert J."/>
            <person name="Suarez A."/>
        </authorList>
    </citation>
    <scope>NUCLEOTIDE SEQUENCE</scope>
</reference>
<evidence type="ECO:0000259" key="1">
    <source>
        <dbReference type="Pfam" id="PF02514"/>
    </source>
</evidence>
<dbReference type="AlphaFoldDB" id="K1VBJ4"/>
<comment type="caution">
    <text evidence="2">The sequence shown here is derived from an EMBL/GenBank/DDBJ whole genome shotgun (WGS) entry which is preliminary data.</text>
</comment>
<dbReference type="InterPro" id="IPR003672">
    <property type="entry name" value="CobN/Mg_chltase"/>
</dbReference>
<accession>K1VBJ4</accession>
<sequence>RPEGFCARYNTDNGSILFDIDRICKQIIRVFLQGETITSDIDLYGYTLQNASSLDDINARLENVLDINRRIESSKEIEALLRAMDGSFIEAGPAGIITRGRDDVLPTGRNFYTLDPEKVPTKAAWEVGKRLADSVIQKYKDEEGTYPESVAIYWMTTDIMWADGEG</sequence>
<organism evidence="2">
    <name type="scientific">human gut metagenome</name>
    <dbReference type="NCBI Taxonomy" id="408170"/>
    <lineage>
        <taxon>unclassified sequences</taxon>
        <taxon>metagenomes</taxon>
        <taxon>organismal metagenomes</taxon>
    </lineage>
</organism>
<dbReference type="EMBL" id="AJWY01000334">
    <property type="protein sequence ID" value="EKC81321.1"/>
    <property type="molecule type" value="Genomic_DNA"/>
</dbReference>
<feature type="non-terminal residue" evidence="2">
    <location>
        <position position="166"/>
    </location>
</feature>
<proteinExistence type="predicted"/>
<protein>
    <submittedName>
        <fullName evidence="2">CobN/magnesium chelatase</fullName>
    </submittedName>
</protein>
<feature type="non-terminal residue" evidence="2">
    <location>
        <position position="1"/>
    </location>
</feature>
<evidence type="ECO:0000313" key="2">
    <source>
        <dbReference type="EMBL" id="EKC81321.1"/>
    </source>
</evidence>